<evidence type="ECO:0000313" key="3">
    <source>
        <dbReference type="Proteomes" id="UP000557717"/>
    </source>
</evidence>
<dbReference type="AlphaFoldDB" id="A0A840VD63"/>
<dbReference type="EMBL" id="JACHFD010000009">
    <property type="protein sequence ID" value="MBB5351830.1"/>
    <property type="molecule type" value="Genomic_DNA"/>
</dbReference>
<dbReference type="Pfam" id="PF14200">
    <property type="entry name" value="RicinB_lectin_2"/>
    <property type="match status" value="1"/>
</dbReference>
<feature type="domain" description="Ricin B lectin" evidence="1">
    <location>
        <begin position="217"/>
        <end position="353"/>
    </location>
</feature>
<sequence>MEVAFAITMPAHALTYSLASGNESWPTDKRNAIIACMNEAVATYNAHGYFDKHVTANYNTGVPTAQASYSGWIDFGGTIGTRVALHEIAHTLGVGQYWSWTDGGWWGPAANALVLIYDGQNAGIGTGGGHFWPYGMNYDNEDTSAVARERHCKLVAAMRWDMGIVVDSDSDGMPDDWETFQFGNLNQTGTGDADNDGVSNLAEYQTDSNPNVAGPASGSNYQIRSDFSGKLIDVWGASTADGGNIVQWADNSGSNQHWTVTHLGGGWYSFTNANSGKVLETSSMGLNDGDNVQQWSWLNNFGQQWRLTGGSNGDWRICNRQSGKAIDVNGFSSADGANIQQWTDWGGQLWEFLPLP</sequence>
<dbReference type="SMART" id="SM00458">
    <property type="entry name" value="RICIN"/>
    <property type="match status" value="1"/>
</dbReference>
<dbReference type="SUPFAM" id="SSF50370">
    <property type="entry name" value="Ricin B-like lectins"/>
    <property type="match status" value="1"/>
</dbReference>
<evidence type="ECO:0000313" key="2">
    <source>
        <dbReference type="EMBL" id="MBB5351830.1"/>
    </source>
</evidence>
<dbReference type="CDD" id="cd00161">
    <property type="entry name" value="beta-trefoil_Ricin-like"/>
    <property type="match status" value="1"/>
</dbReference>
<dbReference type="InterPro" id="IPR035992">
    <property type="entry name" value="Ricin_B-like_lectins"/>
</dbReference>
<proteinExistence type="predicted"/>
<keyword evidence="3" id="KW-1185">Reference proteome</keyword>
<reference evidence="2 3" key="1">
    <citation type="submission" date="2020-08" db="EMBL/GenBank/DDBJ databases">
        <title>Genomic Encyclopedia of Type Strains, Phase IV (KMG-IV): sequencing the most valuable type-strain genomes for metagenomic binning, comparative biology and taxonomic classification.</title>
        <authorList>
            <person name="Goeker M."/>
        </authorList>
    </citation>
    <scope>NUCLEOTIDE SEQUENCE [LARGE SCALE GENOMIC DNA]</scope>
    <source>
        <strain evidence="2 3">YC6886</strain>
    </source>
</reference>
<dbReference type="Proteomes" id="UP000557717">
    <property type="component" value="Unassembled WGS sequence"/>
</dbReference>
<dbReference type="PROSITE" id="PS50231">
    <property type="entry name" value="RICIN_B_LECTIN"/>
    <property type="match status" value="1"/>
</dbReference>
<organism evidence="2 3">
    <name type="scientific">Haloferula luteola</name>
    <dbReference type="NCBI Taxonomy" id="595692"/>
    <lineage>
        <taxon>Bacteria</taxon>
        <taxon>Pseudomonadati</taxon>
        <taxon>Verrucomicrobiota</taxon>
        <taxon>Verrucomicrobiia</taxon>
        <taxon>Verrucomicrobiales</taxon>
        <taxon>Verrucomicrobiaceae</taxon>
        <taxon>Haloferula</taxon>
    </lineage>
</organism>
<dbReference type="InterPro" id="IPR000772">
    <property type="entry name" value="Ricin_B_lectin"/>
</dbReference>
<name>A0A840VD63_9BACT</name>
<gene>
    <name evidence="2" type="ORF">HNR46_002069</name>
</gene>
<protein>
    <recommendedName>
        <fullName evidence="1">Ricin B lectin domain-containing protein</fullName>
    </recommendedName>
</protein>
<comment type="caution">
    <text evidence="2">The sequence shown here is derived from an EMBL/GenBank/DDBJ whole genome shotgun (WGS) entry which is preliminary data.</text>
</comment>
<dbReference type="Gene3D" id="2.80.10.50">
    <property type="match status" value="3"/>
</dbReference>
<accession>A0A840VD63</accession>
<evidence type="ECO:0000259" key="1">
    <source>
        <dbReference type="SMART" id="SM00458"/>
    </source>
</evidence>